<dbReference type="GO" id="GO:0031012">
    <property type="term" value="C:extracellular matrix"/>
    <property type="evidence" value="ECO:0007669"/>
    <property type="project" value="InterPro"/>
</dbReference>
<keyword evidence="2" id="KW-1185">Reference proteome</keyword>
<dbReference type="Proteomes" id="UP001318040">
    <property type="component" value="Chromosome 72"/>
</dbReference>
<dbReference type="RefSeq" id="XP_032835283.1">
    <property type="nucleotide sequence ID" value="XM_032979392.1"/>
</dbReference>
<accession>A0AAJ7XJ79</accession>
<name>A0AAJ7XJ79_PETMA</name>
<keyword evidence="1" id="KW-0732">Signal</keyword>
<reference evidence="3" key="1">
    <citation type="submission" date="2025-08" db="UniProtKB">
        <authorList>
            <consortium name="RefSeq"/>
        </authorList>
    </citation>
    <scope>IDENTIFICATION</scope>
    <source>
        <tissue evidence="3">Sperm</tissue>
    </source>
</reference>
<feature type="chain" id="PRO_5042533579" evidence="1">
    <location>
        <begin position="20"/>
        <end position="121"/>
    </location>
</feature>
<evidence type="ECO:0000313" key="3">
    <source>
        <dbReference type="RefSeq" id="XP_032835283.1"/>
    </source>
</evidence>
<dbReference type="AlphaFoldDB" id="A0AAJ7XJ79"/>
<sequence length="121" mass="11814">MAAAVQALLVLALLHLATATPVIGKQKVSTFNTGYLGHPLVGGLGYGGLGYGGLGYPGVAIAGTFKHRAALGGLGYPLGLGAGVVAPHVVNSKLAHPVAALAAPHFLPGAVYAGAPFAPVV</sequence>
<proteinExistence type="predicted"/>
<gene>
    <name evidence="3" type="primary">LOC116957313</name>
</gene>
<evidence type="ECO:0000256" key="1">
    <source>
        <dbReference type="SAM" id="SignalP"/>
    </source>
</evidence>
<evidence type="ECO:0000313" key="2">
    <source>
        <dbReference type="Proteomes" id="UP001318040"/>
    </source>
</evidence>
<organism evidence="2 3">
    <name type="scientific">Petromyzon marinus</name>
    <name type="common">Sea lamprey</name>
    <dbReference type="NCBI Taxonomy" id="7757"/>
    <lineage>
        <taxon>Eukaryota</taxon>
        <taxon>Metazoa</taxon>
        <taxon>Chordata</taxon>
        <taxon>Craniata</taxon>
        <taxon>Vertebrata</taxon>
        <taxon>Cyclostomata</taxon>
        <taxon>Hyperoartia</taxon>
        <taxon>Petromyzontiformes</taxon>
        <taxon>Petromyzontidae</taxon>
        <taxon>Petromyzon</taxon>
    </lineage>
</organism>
<dbReference type="GO" id="GO:0005198">
    <property type="term" value="F:structural molecule activity"/>
    <property type="evidence" value="ECO:0007669"/>
    <property type="project" value="InterPro"/>
</dbReference>
<dbReference type="InterPro" id="IPR009437">
    <property type="entry name" value="Lamprin"/>
</dbReference>
<feature type="signal peptide" evidence="1">
    <location>
        <begin position="1"/>
        <end position="19"/>
    </location>
</feature>
<dbReference type="Pfam" id="PF06403">
    <property type="entry name" value="Lamprin"/>
    <property type="match status" value="1"/>
</dbReference>
<protein>
    <submittedName>
        <fullName evidence="3">Lamprin 1.8-10-like isoform X4</fullName>
    </submittedName>
</protein>